<sequence length="40" mass="4528">HECLLLHRTTSPKAFLRIWQQIKPASQQQTTCNLTSPGPP</sequence>
<reference evidence="1" key="2">
    <citation type="submission" date="2016-06" db="EMBL/GenBank/DDBJ databases">
        <title>The genome of a short-lived fish provides insights into sex chromosome evolution and the genetic control of aging.</title>
        <authorList>
            <person name="Reichwald K."/>
            <person name="Felder M."/>
            <person name="Petzold A."/>
            <person name="Koch P."/>
            <person name="Groth M."/>
            <person name="Platzer M."/>
        </authorList>
    </citation>
    <scope>NUCLEOTIDE SEQUENCE</scope>
    <source>
        <tissue evidence="1">Brain</tissue>
    </source>
</reference>
<feature type="non-terminal residue" evidence="1">
    <location>
        <position position="1"/>
    </location>
</feature>
<evidence type="ECO:0000313" key="1">
    <source>
        <dbReference type="EMBL" id="SBR57872.1"/>
    </source>
</evidence>
<protein>
    <submittedName>
        <fullName evidence="1">Uncharacterized protein</fullName>
    </submittedName>
</protein>
<reference evidence="1" key="1">
    <citation type="submission" date="2016-05" db="EMBL/GenBank/DDBJ databases">
        <authorList>
            <person name="Lavstsen T."/>
            <person name="Jespersen J.S."/>
        </authorList>
    </citation>
    <scope>NUCLEOTIDE SEQUENCE</scope>
    <source>
        <tissue evidence="1">Brain</tissue>
    </source>
</reference>
<feature type="non-terminal residue" evidence="1">
    <location>
        <position position="40"/>
    </location>
</feature>
<name>A0A1A8MMB6_9TELE</name>
<organism evidence="1">
    <name type="scientific">Nothobranchius pienaari</name>
    <dbReference type="NCBI Taxonomy" id="704102"/>
    <lineage>
        <taxon>Eukaryota</taxon>
        <taxon>Metazoa</taxon>
        <taxon>Chordata</taxon>
        <taxon>Craniata</taxon>
        <taxon>Vertebrata</taxon>
        <taxon>Euteleostomi</taxon>
        <taxon>Actinopterygii</taxon>
        <taxon>Neopterygii</taxon>
        <taxon>Teleostei</taxon>
        <taxon>Neoteleostei</taxon>
        <taxon>Acanthomorphata</taxon>
        <taxon>Ovalentaria</taxon>
        <taxon>Atherinomorphae</taxon>
        <taxon>Cyprinodontiformes</taxon>
        <taxon>Nothobranchiidae</taxon>
        <taxon>Nothobranchius</taxon>
    </lineage>
</organism>
<proteinExistence type="predicted"/>
<gene>
    <name evidence="1" type="primary">Nfu_g_1_025767</name>
</gene>
<dbReference type="EMBL" id="HAEF01016713">
    <property type="protein sequence ID" value="SBR57872.1"/>
    <property type="molecule type" value="Transcribed_RNA"/>
</dbReference>
<accession>A0A1A8MMB6</accession>
<dbReference type="AlphaFoldDB" id="A0A1A8MMB6"/>